<name>A0A5N6QZ66_9ROSI</name>
<dbReference type="InterPro" id="IPR008581">
    <property type="entry name" value="DUF863_pln"/>
</dbReference>
<dbReference type="AlphaFoldDB" id="A0A5N6QZ66"/>
<feature type="region of interest" description="Disordered" evidence="1">
    <location>
        <begin position="931"/>
        <end position="954"/>
    </location>
</feature>
<gene>
    <name evidence="2" type="ORF">FH972_007616</name>
</gene>
<protein>
    <recommendedName>
        <fullName evidence="4">DUF863 domain-containing protein</fullName>
    </recommendedName>
</protein>
<organism evidence="2 3">
    <name type="scientific">Carpinus fangiana</name>
    <dbReference type="NCBI Taxonomy" id="176857"/>
    <lineage>
        <taxon>Eukaryota</taxon>
        <taxon>Viridiplantae</taxon>
        <taxon>Streptophyta</taxon>
        <taxon>Embryophyta</taxon>
        <taxon>Tracheophyta</taxon>
        <taxon>Spermatophyta</taxon>
        <taxon>Magnoliopsida</taxon>
        <taxon>eudicotyledons</taxon>
        <taxon>Gunneridae</taxon>
        <taxon>Pentapetalae</taxon>
        <taxon>rosids</taxon>
        <taxon>fabids</taxon>
        <taxon>Fagales</taxon>
        <taxon>Betulaceae</taxon>
        <taxon>Carpinus</taxon>
    </lineage>
</organism>
<evidence type="ECO:0008006" key="4">
    <source>
        <dbReference type="Google" id="ProtNLM"/>
    </source>
</evidence>
<proteinExistence type="predicted"/>
<dbReference type="PANTHER" id="PTHR33167:SF70">
    <property type="entry name" value="DUF3741 DOMAIN-CONTAINING PROTEIN"/>
    <property type="match status" value="1"/>
</dbReference>
<dbReference type="EMBL" id="CM017323">
    <property type="protein sequence ID" value="KAE8021751.1"/>
    <property type="molecule type" value="Genomic_DNA"/>
</dbReference>
<dbReference type="PANTHER" id="PTHR33167">
    <property type="entry name" value="TRANSCRIPTION FACTOR, PUTATIVE (DUF863)-RELATED"/>
    <property type="match status" value="1"/>
</dbReference>
<dbReference type="Pfam" id="PF05904">
    <property type="entry name" value="DUF863"/>
    <property type="match status" value="1"/>
</dbReference>
<reference evidence="2 3" key="1">
    <citation type="submission" date="2019-06" db="EMBL/GenBank/DDBJ databases">
        <title>A chromosomal-level reference genome of Carpinus fangiana (Coryloideae, Betulaceae).</title>
        <authorList>
            <person name="Yang X."/>
            <person name="Wang Z."/>
            <person name="Zhang L."/>
            <person name="Hao G."/>
            <person name="Liu J."/>
            <person name="Yang Y."/>
        </authorList>
    </citation>
    <scope>NUCLEOTIDE SEQUENCE [LARGE SCALE GENOMIC DNA]</scope>
    <source>
        <strain evidence="2">Cfa_2016G</strain>
        <tissue evidence="2">Leaf</tissue>
    </source>
</reference>
<feature type="region of interest" description="Disordered" evidence="1">
    <location>
        <begin position="438"/>
        <end position="465"/>
    </location>
</feature>
<sequence length="1066" mass="118858">MGTEVQSKMYLQGYYSLRDLNNNPGKGSWPLHCEQKTLRSGQYHEIFLTRSEIDGYNGHDKELLRQTILKHETVFRQQLCELHRLYKIQRDLMNDIKSEPHKHLITAGTSPSKSFPSEDEKKRWRISMLTLDSSYGRPSTAGVDRIPSHFNSEQGKIMKSNCGPTQIGVRQKDYESLEPRSRKLQRRLFDLEIPAHEYIKNEGEEQKVSGDLGVQSYSPNESISHKRDGNLSTCVGVSTCCSADAFSSNVHLRKAPGLTDLNEKIQVDEAYASDILANNACSKEEMQRQDSSASAYSGFQCLAKEFSQNLHNGRGGAVKNLCFENESKQQDRLSYIFEAGKTRNNISSFSGSFCPGDFPKPCESSHVEFMKARDPATCFPSGQSKTEQQIKRTIFGVEISDTNHDSSVVASHSLGLQASLVPKSDMANSKSFTISPWTKPSGSLSQHLTSTQGNPCYNTSPQSNKSSVTLTRSLEVTRELLIDSYSKSIPDIRDEVSYQNDVYLGSQPVSNELRGCQPSGHLGFPNGINDCNFTFEQFRQHEPQKYLRGSGSVMDVKSAKKMNMDVVAPNDQYKVICEQNLVSVDWPRTRENSQGASSWLRPMSNFNDKYSREKEGSSHKNLGSWQNYSLQFVNKTEMINGPSQRFTQDSSSATCADDAEHGKIDKGNCSNNMKILGFPIIDKPHILKDLPSHSSPSKRSCAASAIDIVNAGLVITDLAHDPMSPRSGELLKEKDQVVAKGLDSHGAPSRHQIDLNICVTEEEVLSTPSSPVTIQIDLEVPVVIDTEIGITPAEGSPESKSREHFASLHDESRVPCEGLIRVAAEALVSISLSHVHDLPSLAVYNNLQENATCQQSEASLTDSLHWLAEIISSCKSDTENKVVEVSLGEDNSFQEELIPDGIDFFEFMTLNLTESKVEDYYYKPEIWENQKDENTSQRRPRRRQTRRGRQRKDFQRDVLHSITSLSRNEVTEDLLTFEELIKATGGTWQSGLAHKNSSKSGGGRGRRRSAASNSASVATAACLPQVQQPKCIVLGLEEKSLTGWGKRTRRPARQRCLINNPPLCLK</sequence>
<evidence type="ECO:0000256" key="1">
    <source>
        <dbReference type="SAM" id="MobiDB-lite"/>
    </source>
</evidence>
<dbReference type="OrthoDB" id="630817at2759"/>
<evidence type="ECO:0000313" key="2">
    <source>
        <dbReference type="EMBL" id="KAE8021751.1"/>
    </source>
</evidence>
<dbReference type="Proteomes" id="UP000327013">
    <property type="component" value="Chromosome 3"/>
</dbReference>
<feature type="compositionally biased region" description="Basic residues" evidence="1">
    <location>
        <begin position="938"/>
        <end position="950"/>
    </location>
</feature>
<accession>A0A5N6QZ66</accession>
<feature type="region of interest" description="Disordered" evidence="1">
    <location>
        <begin position="989"/>
        <end position="1012"/>
    </location>
</feature>
<evidence type="ECO:0000313" key="3">
    <source>
        <dbReference type="Proteomes" id="UP000327013"/>
    </source>
</evidence>
<keyword evidence="3" id="KW-1185">Reference proteome</keyword>